<evidence type="ECO:0008006" key="3">
    <source>
        <dbReference type="Google" id="ProtNLM"/>
    </source>
</evidence>
<dbReference type="RefSeq" id="WP_048116432.1">
    <property type="nucleotide sequence ID" value="NZ_CP011070.1"/>
</dbReference>
<keyword evidence="2" id="KW-1185">Reference proteome</keyword>
<dbReference type="KEGG" id="nin:NADRNF5_1428"/>
<reference evidence="1 2" key="2">
    <citation type="journal article" date="2016" name="ISME J.">
        <title>Physiological and genomic characterization of two novel marine thaumarchaeal strains indicates niche differentiation.</title>
        <authorList>
            <person name="Bayer B."/>
            <person name="Vojvoda J."/>
            <person name="Offre P."/>
            <person name="Alves R.J."/>
            <person name="Elisabeth N.H."/>
            <person name="Garcia J.A."/>
            <person name="Volland J.M."/>
            <person name="Srivastava A."/>
            <person name="Schleper C."/>
            <person name="Herndl G.J."/>
        </authorList>
    </citation>
    <scope>NUCLEOTIDE SEQUENCE [LARGE SCALE GENOMIC DNA]</scope>
    <source>
        <strain evidence="1 2">NF5</strain>
    </source>
</reference>
<gene>
    <name evidence="1" type="ORF">NADRNF5_1428</name>
</gene>
<dbReference type="GeneID" id="24820613"/>
<dbReference type="InterPro" id="IPR023393">
    <property type="entry name" value="START-like_dom_sf"/>
</dbReference>
<protein>
    <recommendedName>
        <fullName evidence="3">Activator of Hsp90 ATPase 1 family protein</fullName>
    </recommendedName>
</protein>
<accession>A0A0D5C3Y1</accession>
<evidence type="ECO:0000313" key="2">
    <source>
        <dbReference type="Proteomes" id="UP000032408"/>
    </source>
</evidence>
<organism evidence="1 2">
    <name type="scientific">Nitrosopumilus adriaticus</name>
    <dbReference type="NCBI Taxonomy" id="1580092"/>
    <lineage>
        <taxon>Archaea</taxon>
        <taxon>Nitrososphaerota</taxon>
        <taxon>Nitrososphaeria</taxon>
        <taxon>Nitrosopumilales</taxon>
        <taxon>Nitrosopumilaceae</taxon>
        <taxon>Nitrosopumilus</taxon>
    </lineage>
</organism>
<reference evidence="2" key="1">
    <citation type="submission" date="2015-03" db="EMBL/GenBank/DDBJ databases">
        <title>Characterization of two novel Thaumarchaeota isolated from the Northern Adriatic Sea.</title>
        <authorList>
            <person name="Bayer B."/>
            <person name="Vojvoda J."/>
            <person name="Offre P."/>
            <person name="Srivastava A."/>
            <person name="Elisabeth N."/>
            <person name="Garcia J.A.L."/>
            <person name="Schleper C."/>
            <person name="Herndl G.J."/>
        </authorList>
    </citation>
    <scope>NUCLEOTIDE SEQUENCE [LARGE SCALE GENOMIC DNA]</scope>
    <source>
        <strain evidence="2">NF5</strain>
    </source>
</reference>
<dbReference type="STRING" id="1580092.NADRNF5_1428"/>
<dbReference type="AlphaFoldDB" id="A0A0D5C3Y1"/>
<dbReference type="OrthoDB" id="4731at2157"/>
<dbReference type="Proteomes" id="UP000032408">
    <property type="component" value="Chromosome"/>
</dbReference>
<dbReference type="EMBL" id="CP011070">
    <property type="protein sequence ID" value="AJW71112.1"/>
    <property type="molecule type" value="Genomic_DNA"/>
</dbReference>
<proteinExistence type="predicted"/>
<dbReference type="HOGENOM" id="CLU_159077_0_0_2"/>
<dbReference type="SUPFAM" id="SSF55961">
    <property type="entry name" value="Bet v1-like"/>
    <property type="match status" value="1"/>
</dbReference>
<name>A0A0D5C3Y1_9ARCH</name>
<sequence length="125" mass="14181">MTRSRTITITVKKKTGDAFDAILQVPPKMMPDAKITEDGWWSFTGPHGKSKLKFNENKSLGILDHQYVDEESKWDVPMRVVSNGDFSDVVITLNKPTELSDSQFDQRMAEIGDMVLSMKNIIEMT</sequence>
<dbReference type="Gene3D" id="3.30.530.20">
    <property type="match status" value="1"/>
</dbReference>
<evidence type="ECO:0000313" key="1">
    <source>
        <dbReference type="EMBL" id="AJW71112.1"/>
    </source>
</evidence>